<dbReference type="Pfam" id="PF13443">
    <property type="entry name" value="HTH_26"/>
    <property type="match status" value="1"/>
</dbReference>
<evidence type="ECO:0000313" key="2">
    <source>
        <dbReference type="EMBL" id="MCG4609901.1"/>
    </source>
</evidence>
<gene>
    <name evidence="2" type="ORF">L0P57_02965</name>
</gene>
<dbReference type="Proteomes" id="UP001298681">
    <property type="component" value="Unassembled WGS sequence"/>
</dbReference>
<sequence>MRDEDFGTIRIKLEEVIQQSDLSKNKVAQLSQTQRGQLNHYCKGDIQRIDLAILSRLCYALDCRVEDVLEYIPPQTKNSI</sequence>
<dbReference type="RefSeq" id="WP_191362909.1">
    <property type="nucleotide sequence ID" value="NZ_JAKNHQ010000003.1"/>
</dbReference>
<organism evidence="2 3">
    <name type="scientific">Anaeromassilibacillus senegalensis</name>
    <dbReference type="NCBI Taxonomy" id="1673717"/>
    <lineage>
        <taxon>Bacteria</taxon>
        <taxon>Bacillati</taxon>
        <taxon>Bacillota</taxon>
        <taxon>Clostridia</taxon>
        <taxon>Eubacteriales</taxon>
        <taxon>Acutalibacteraceae</taxon>
        <taxon>Anaeromassilibacillus</taxon>
    </lineage>
</organism>
<name>A0ABS9MGQ9_9FIRM</name>
<feature type="domain" description="HTH cro/C1-type" evidence="1">
    <location>
        <begin position="12"/>
        <end position="73"/>
    </location>
</feature>
<reference evidence="2 3" key="1">
    <citation type="submission" date="2022-01" db="EMBL/GenBank/DDBJ databases">
        <title>Collection of gut derived symbiotic bacterial strains cultured from healthy donors.</title>
        <authorList>
            <person name="Lin H."/>
            <person name="Kohout C."/>
            <person name="Waligurski E."/>
            <person name="Pamer E.G."/>
        </authorList>
    </citation>
    <scope>NUCLEOTIDE SEQUENCE [LARGE SCALE GENOMIC DNA]</scope>
    <source>
        <strain evidence="2 3">DFI.7.58</strain>
    </source>
</reference>
<accession>A0ABS9MGQ9</accession>
<evidence type="ECO:0000313" key="3">
    <source>
        <dbReference type="Proteomes" id="UP001298681"/>
    </source>
</evidence>
<protein>
    <submittedName>
        <fullName evidence="2">Helix-turn-helix transcriptional regulator</fullName>
    </submittedName>
</protein>
<dbReference type="Gene3D" id="1.10.260.40">
    <property type="entry name" value="lambda repressor-like DNA-binding domains"/>
    <property type="match status" value="1"/>
</dbReference>
<proteinExistence type="predicted"/>
<comment type="caution">
    <text evidence="2">The sequence shown here is derived from an EMBL/GenBank/DDBJ whole genome shotgun (WGS) entry which is preliminary data.</text>
</comment>
<dbReference type="InterPro" id="IPR001387">
    <property type="entry name" value="Cro/C1-type_HTH"/>
</dbReference>
<dbReference type="InterPro" id="IPR010982">
    <property type="entry name" value="Lambda_DNA-bd_dom_sf"/>
</dbReference>
<dbReference type="EMBL" id="JAKNHQ010000003">
    <property type="protein sequence ID" value="MCG4609901.1"/>
    <property type="molecule type" value="Genomic_DNA"/>
</dbReference>
<dbReference type="SUPFAM" id="SSF47413">
    <property type="entry name" value="lambda repressor-like DNA-binding domains"/>
    <property type="match status" value="1"/>
</dbReference>
<evidence type="ECO:0000259" key="1">
    <source>
        <dbReference type="Pfam" id="PF13443"/>
    </source>
</evidence>
<keyword evidence="3" id="KW-1185">Reference proteome</keyword>